<evidence type="ECO:0000313" key="1">
    <source>
        <dbReference type="EMBL" id="KAF5820755.1"/>
    </source>
</evidence>
<name>A0A9K3JSX0_HELAN</name>
<gene>
    <name evidence="1" type="ORF">HanXRQr2_Chr01g0005771</name>
</gene>
<protein>
    <submittedName>
        <fullName evidence="1">Uncharacterized protein</fullName>
    </submittedName>
</protein>
<reference evidence="1" key="1">
    <citation type="journal article" date="2017" name="Nature">
        <title>The sunflower genome provides insights into oil metabolism, flowering and Asterid evolution.</title>
        <authorList>
            <person name="Badouin H."/>
            <person name="Gouzy J."/>
            <person name="Grassa C.J."/>
            <person name="Murat F."/>
            <person name="Staton S.E."/>
            <person name="Cottret L."/>
            <person name="Lelandais-Briere C."/>
            <person name="Owens G.L."/>
            <person name="Carrere S."/>
            <person name="Mayjonade B."/>
            <person name="Legrand L."/>
            <person name="Gill N."/>
            <person name="Kane N.C."/>
            <person name="Bowers J.E."/>
            <person name="Hubner S."/>
            <person name="Bellec A."/>
            <person name="Berard A."/>
            <person name="Berges H."/>
            <person name="Blanchet N."/>
            <person name="Boniface M.C."/>
            <person name="Brunel D."/>
            <person name="Catrice O."/>
            <person name="Chaidir N."/>
            <person name="Claudel C."/>
            <person name="Donnadieu C."/>
            <person name="Faraut T."/>
            <person name="Fievet G."/>
            <person name="Helmstetter N."/>
            <person name="King M."/>
            <person name="Knapp S.J."/>
            <person name="Lai Z."/>
            <person name="Le Paslier M.C."/>
            <person name="Lippi Y."/>
            <person name="Lorenzon L."/>
            <person name="Mandel J.R."/>
            <person name="Marage G."/>
            <person name="Marchand G."/>
            <person name="Marquand E."/>
            <person name="Bret-Mestries E."/>
            <person name="Morien E."/>
            <person name="Nambeesan S."/>
            <person name="Nguyen T."/>
            <person name="Pegot-Espagnet P."/>
            <person name="Pouilly N."/>
            <person name="Raftis F."/>
            <person name="Sallet E."/>
            <person name="Schiex T."/>
            <person name="Thomas J."/>
            <person name="Vandecasteele C."/>
            <person name="Vares D."/>
            <person name="Vear F."/>
            <person name="Vautrin S."/>
            <person name="Crespi M."/>
            <person name="Mangin B."/>
            <person name="Burke J.M."/>
            <person name="Salse J."/>
            <person name="Munos S."/>
            <person name="Vincourt P."/>
            <person name="Rieseberg L.H."/>
            <person name="Langlade N.B."/>
        </authorList>
    </citation>
    <scope>NUCLEOTIDE SEQUENCE</scope>
    <source>
        <tissue evidence="1">Leaves</tissue>
    </source>
</reference>
<organism evidence="1 2">
    <name type="scientific">Helianthus annuus</name>
    <name type="common">Common sunflower</name>
    <dbReference type="NCBI Taxonomy" id="4232"/>
    <lineage>
        <taxon>Eukaryota</taxon>
        <taxon>Viridiplantae</taxon>
        <taxon>Streptophyta</taxon>
        <taxon>Embryophyta</taxon>
        <taxon>Tracheophyta</taxon>
        <taxon>Spermatophyta</taxon>
        <taxon>Magnoliopsida</taxon>
        <taxon>eudicotyledons</taxon>
        <taxon>Gunneridae</taxon>
        <taxon>Pentapetalae</taxon>
        <taxon>asterids</taxon>
        <taxon>campanulids</taxon>
        <taxon>Asterales</taxon>
        <taxon>Asteraceae</taxon>
        <taxon>Asteroideae</taxon>
        <taxon>Heliantheae alliance</taxon>
        <taxon>Heliantheae</taxon>
        <taxon>Helianthus</taxon>
    </lineage>
</organism>
<evidence type="ECO:0000313" key="2">
    <source>
        <dbReference type="Proteomes" id="UP000215914"/>
    </source>
</evidence>
<reference evidence="1" key="2">
    <citation type="submission" date="2020-06" db="EMBL/GenBank/DDBJ databases">
        <title>Helianthus annuus Genome sequencing and assembly Release 2.</title>
        <authorList>
            <person name="Gouzy J."/>
            <person name="Langlade N."/>
            <person name="Munos S."/>
        </authorList>
    </citation>
    <scope>NUCLEOTIDE SEQUENCE</scope>
    <source>
        <tissue evidence="1">Leaves</tissue>
    </source>
</reference>
<keyword evidence="2" id="KW-1185">Reference proteome</keyword>
<dbReference type="EMBL" id="MNCJ02000316">
    <property type="protein sequence ID" value="KAF5820755.1"/>
    <property type="molecule type" value="Genomic_DNA"/>
</dbReference>
<sequence length="42" mass="4581">MVDQLNREEILSFHFQPAGITPIGILSATCQSSLSSNPLTTY</sequence>
<proteinExistence type="predicted"/>
<dbReference type="Gramene" id="mRNA:HanXRQr2_Chr01g0005771">
    <property type="protein sequence ID" value="mRNA:HanXRQr2_Chr01g0005771"/>
    <property type="gene ID" value="HanXRQr2_Chr01g0005771"/>
</dbReference>
<dbReference type="Proteomes" id="UP000215914">
    <property type="component" value="Unassembled WGS sequence"/>
</dbReference>
<dbReference type="AlphaFoldDB" id="A0A9K3JSX0"/>
<accession>A0A9K3JSX0</accession>
<comment type="caution">
    <text evidence="1">The sequence shown here is derived from an EMBL/GenBank/DDBJ whole genome shotgun (WGS) entry which is preliminary data.</text>
</comment>